<keyword evidence="3" id="KW-0238">DNA-binding</keyword>
<dbReference type="PANTHER" id="PTHR33238:SF7">
    <property type="entry name" value="IRON-DEPENDENT TRANSCRIPTIONAL REGULATOR"/>
    <property type="match status" value="1"/>
</dbReference>
<dbReference type="InterPro" id="IPR036390">
    <property type="entry name" value="WH_DNA-bd_sf"/>
</dbReference>
<dbReference type="Proteomes" id="UP001589691">
    <property type="component" value="Unassembled WGS sequence"/>
</dbReference>
<dbReference type="InterPro" id="IPR001367">
    <property type="entry name" value="Fe_dep_repressor"/>
</dbReference>
<dbReference type="PANTHER" id="PTHR33238">
    <property type="entry name" value="IRON (METAL) DEPENDENT REPRESSOR, DTXR FAMILY"/>
    <property type="match status" value="1"/>
</dbReference>
<name>A0ABV5WR89_9LACO</name>
<dbReference type="InterPro" id="IPR022689">
    <property type="entry name" value="Iron_dep_repressor"/>
</dbReference>
<keyword evidence="2" id="KW-0805">Transcription regulation</keyword>
<evidence type="ECO:0000313" key="7">
    <source>
        <dbReference type="Proteomes" id="UP001589691"/>
    </source>
</evidence>
<dbReference type="Pfam" id="PF02742">
    <property type="entry name" value="Fe_dep_repr_C"/>
    <property type="match status" value="1"/>
</dbReference>
<dbReference type="SMART" id="SM00529">
    <property type="entry name" value="HTH_DTXR"/>
    <property type="match status" value="1"/>
</dbReference>
<dbReference type="Pfam" id="PF01325">
    <property type="entry name" value="Fe_dep_repress"/>
    <property type="match status" value="1"/>
</dbReference>
<dbReference type="EMBL" id="JBHLZY010000005">
    <property type="protein sequence ID" value="MFB9768679.1"/>
    <property type="molecule type" value="Genomic_DNA"/>
</dbReference>
<sequence>MRKSISNYLKTIYEASYAKSGTNNKQIATMLGVLPGSVTEAVNHLEKAGLVVHQTYHQIALTKAGYQIVCDLMFRYRLCEVWLTQKIKLPLPSVPKQAWLMAAINDQELLRRLNQQLAQPAISPFGGQLELPAFEKRDQRVVQSLDTVGVNETIIIDSYLESPSTVKYWQHTSLQLGEQLTLVESADALPVLTLVDDQDNEYLINAAVARYIYAKPVSVQSLVTTSN</sequence>
<evidence type="ECO:0000259" key="5">
    <source>
        <dbReference type="PROSITE" id="PS50944"/>
    </source>
</evidence>
<accession>A0ABV5WR89</accession>
<feature type="domain" description="HTH dtxR-type" evidence="5">
    <location>
        <begin position="1"/>
        <end position="62"/>
    </location>
</feature>
<dbReference type="InterPro" id="IPR036421">
    <property type="entry name" value="Fe_dep_repressor_sf"/>
</dbReference>
<dbReference type="PROSITE" id="PS50944">
    <property type="entry name" value="HTH_DTXR"/>
    <property type="match status" value="1"/>
</dbReference>
<evidence type="ECO:0000256" key="2">
    <source>
        <dbReference type="ARBA" id="ARBA00023015"/>
    </source>
</evidence>
<evidence type="ECO:0000313" key="6">
    <source>
        <dbReference type="EMBL" id="MFB9768679.1"/>
    </source>
</evidence>
<dbReference type="InterPro" id="IPR022687">
    <property type="entry name" value="HTH_DTXR"/>
</dbReference>
<evidence type="ECO:0000256" key="1">
    <source>
        <dbReference type="ARBA" id="ARBA00007871"/>
    </source>
</evidence>
<proteinExistence type="inferred from homology"/>
<reference evidence="6 7" key="1">
    <citation type="submission" date="2024-09" db="EMBL/GenBank/DDBJ databases">
        <authorList>
            <person name="Sun Q."/>
            <person name="Mori K."/>
        </authorList>
    </citation>
    <scope>NUCLEOTIDE SEQUENCE [LARGE SCALE GENOMIC DNA]</scope>
    <source>
        <strain evidence="6 7">TBRC 4576</strain>
    </source>
</reference>
<keyword evidence="4" id="KW-0804">Transcription</keyword>
<dbReference type="SUPFAM" id="SSF46785">
    <property type="entry name" value="Winged helix' DNA-binding domain"/>
    <property type="match status" value="1"/>
</dbReference>
<dbReference type="InterPro" id="IPR050536">
    <property type="entry name" value="DtxR_MntR_Metal-Reg"/>
</dbReference>
<protein>
    <submittedName>
        <fullName evidence="6">Metal-dependent transcriptional regulator</fullName>
    </submittedName>
</protein>
<dbReference type="RefSeq" id="WP_137642200.1">
    <property type="nucleotide sequence ID" value="NZ_BJEA01000006.1"/>
</dbReference>
<keyword evidence="7" id="KW-1185">Reference proteome</keyword>
<dbReference type="SUPFAM" id="SSF47979">
    <property type="entry name" value="Iron-dependent repressor protein, dimerization domain"/>
    <property type="match status" value="1"/>
</dbReference>
<gene>
    <name evidence="6" type="ORF">ACFFLI_02180</name>
</gene>
<evidence type="ECO:0000256" key="3">
    <source>
        <dbReference type="ARBA" id="ARBA00023125"/>
    </source>
</evidence>
<organism evidence="6 7">
    <name type="scientific">Lactiplantibacillus modestisalitolerans</name>
    <dbReference type="NCBI Taxonomy" id="1457219"/>
    <lineage>
        <taxon>Bacteria</taxon>
        <taxon>Bacillati</taxon>
        <taxon>Bacillota</taxon>
        <taxon>Bacilli</taxon>
        <taxon>Lactobacillales</taxon>
        <taxon>Lactobacillaceae</taxon>
        <taxon>Lactiplantibacillus</taxon>
    </lineage>
</organism>
<evidence type="ECO:0000256" key="4">
    <source>
        <dbReference type="ARBA" id="ARBA00023163"/>
    </source>
</evidence>
<comment type="similarity">
    <text evidence="1">Belongs to the DtxR/MntR family.</text>
</comment>
<comment type="caution">
    <text evidence="6">The sequence shown here is derived from an EMBL/GenBank/DDBJ whole genome shotgun (WGS) entry which is preliminary data.</text>
</comment>
<dbReference type="InterPro" id="IPR036388">
    <property type="entry name" value="WH-like_DNA-bd_sf"/>
</dbReference>
<dbReference type="Gene3D" id="1.10.10.10">
    <property type="entry name" value="Winged helix-like DNA-binding domain superfamily/Winged helix DNA-binding domain"/>
    <property type="match status" value="1"/>
</dbReference>